<dbReference type="Ensembl" id="ENSLBET00000028554.1">
    <property type="protein sequence ID" value="ENSLBEP00000027251.1"/>
    <property type="gene ID" value="ENSLBEG00000020672.1"/>
</dbReference>
<dbReference type="GeneTree" id="ENSGT01120000272266"/>
<sequence>CSQGCVFFVDSSVLDTSSEASSISEWSPSRASGSSNSDSTVILQSTKARKKKLIEGPLDSQMARDVSYLQSSVLYVIKKRLNPRCSQKGETLNVRITYSLGIVTLFPNLKDSDSKTGYVNFTFLFGKEVSGKFLAKWPTFFKRRIIADCKNLPHSTQVDELLMSAQLESDDDIRISSLFTLRIFIFKGYSLAPLLRH</sequence>
<reference evidence="1" key="1">
    <citation type="submission" date="2025-08" db="UniProtKB">
        <authorList>
            <consortium name="Ensembl"/>
        </authorList>
    </citation>
    <scope>IDENTIFICATION</scope>
</reference>
<protein>
    <submittedName>
        <fullName evidence="1">Uncharacterized protein</fullName>
    </submittedName>
</protein>
<evidence type="ECO:0000313" key="2">
    <source>
        <dbReference type="Proteomes" id="UP000261660"/>
    </source>
</evidence>
<reference evidence="1" key="2">
    <citation type="submission" date="2025-09" db="UniProtKB">
        <authorList>
            <consortium name="Ensembl"/>
        </authorList>
    </citation>
    <scope>IDENTIFICATION</scope>
</reference>
<dbReference type="AlphaFoldDB" id="A0A3Q3G2E5"/>
<dbReference type="Proteomes" id="UP000261660">
    <property type="component" value="Unplaced"/>
</dbReference>
<proteinExistence type="predicted"/>
<dbReference type="InParanoid" id="A0A3Q3G2E5"/>
<dbReference type="FunCoup" id="A0A3Q3G2E5">
    <property type="interactions" value="1"/>
</dbReference>
<accession>A0A3Q3G2E5</accession>
<name>A0A3Q3G2E5_9LABR</name>
<dbReference type="STRING" id="56723.ENSLBEP00000027251"/>
<organism evidence="1 2">
    <name type="scientific">Labrus bergylta</name>
    <name type="common">ballan wrasse</name>
    <dbReference type="NCBI Taxonomy" id="56723"/>
    <lineage>
        <taxon>Eukaryota</taxon>
        <taxon>Metazoa</taxon>
        <taxon>Chordata</taxon>
        <taxon>Craniata</taxon>
        <taxon>Vertebrata</taxon>
        <taxon>Euteleostomi</taxon>
        <taxon>Actinopterygii</taxon>
        <taxon>Neopterygii</taxon>
        <taxon>Teleostei</taxon>
        <taxon>Neoteleostei</taxon>
        <taxon>Acanthomorphata</taxon>
        <taxon>Eupercaria</taxon>
        <taxon>Labriformes</taxon>
        <taxon>Labridae</taxon>
        <taxon>Labrus</taxon>
    </lineage>
</organism>
<keyword evidence="2" id="KW-1185">Reference proteome</keyword>
<evidence type="ECO:0000313" key="1">
    <source>
        <dbReference type="Ensembl" id="ENSLBEP00000027251.1"/>
    </source>
</evidence>